<comment type="caution">
    <text evidence="1">The sequence shown here is derived from an EMBL/GenBank/DDBJ whole genome shotgun (WGS) entry which is preliminary data.</text>
</comment>
<organism evidence="1 2">
    <name type="scientific">Campylobacter lari</name>
    <dbReference type="NCBI Taxonomy" id="201"/>
    <lineage>
        <taxon>Bacteria</taxon>
        <taxon>Pseudomonadati</taxon>
        <taxon>Campylobacterota</taxon>
        <taxon>Epsilonproteobacteria</taxon>
        <taxon>Campylobacterales</taxon>
        <taxon>Campylobacteraceae</taxon>
        <taxon>Campylobacter</taxon>
    </lineage>
</organism>
<evidence type="ECO:0000313" key="1">
    <source>
        <dbReference type="EMBL" id="EAI3914935.1"/>
    </source>
</evidence>
<proteinExistence type="predicted"/>
<protein>
    <submittedName>
        <fullName evidence="1">Uncharacterized protein</fullName>
    </submittedName>
</protein>
<name>A0A5L4NQ53_CAMLA</name>
<dbReference type="AlphaFoldDB" id="A0A5L4NQ53"/>
<sequence length="73" mass="8310">MKNDKQQGSLITGLWKHKNAKGDEILIGRIGGNLNAVVVKNPKYNKNTKNPEFLLYFFNGQQDIENLEFSNSE</sequence>
<dbReference type="EMBL" id="AABOWU010000026">
    <property type="protein sequence ID" value="EAI3914935.1"/>
    <property type="molecule type" value="Genomic_DNA"/>
</dbReference>
<evidence type="ECO:0000313" key="2">
    <source>
        <dbReference type="Proteomes" id="UP000559808"/>
    </source>
</evidence>
<gene>
    <name evidence="1" type="ORF">YZ34_07980</name>
</gene>
<dbReference type="Proteomes" id="UP000559808">
    <property type="component" value="Unassembled WGS sequence"/>
</dbReference>
<reference evidence="1 2" key="1">
    <citation type="submission" date="2018-05" db="EMBL/GenBank/DDBJ databases">
        <authorList>
            <consortium name="PulseNet: The National Subtyping Network for Foodborne Disease Surveillance"/>
            <person name="Tarr C.L."/>
            <person name="Trees E."/>
            <person name="Katz L.S."/>
            <person name="Carleton-Romer H.A."/>
            <person name="Stroika S."/>
            <person name="Kucerova Z."/>
            <person name="Roache K.F."/>
            <person name="Sabol A.L."/>
            <person name="Besser J."/>
            <person name="Gerner-Smidt P."/>
        </authorList>
    </citation>
    <scope>NUCLEOTIDE SEQUENCE [LARGE SCALE GENOMIC DNA]</scope>
    <source>
        <strain evidence="1 2">D6489</strain>
    </source>
</reference>
<accession>A0A5L4NQ53</accession>